<evidence type="ECO:0000313" key="3">
    <source>
        <dbReference type="EMBL" id="BES82705.1"/>
    </source>
</evidence>
<proteinExistence type="predicted"/>
<dbReference type="Pfam" id="PF13559">
    <property type="entry name" value="DUF4129"/>
    <property type="match status" value="1"/>
</dbReference>
<accession>A0ABN6ZUL1</accession>
<dbReference type="RefSeq" id="WP_338250276.1">
    <property type="nucleotide sequence ID" value="NZ_AP028907.1"/>
</dbReference>
<gene>
    <name evidence="3" type="ORF">PABY_22720</name>
</gene>
<evidence type="ECO:0000256" key="1">
    <source>
        <dbReference type="SAM" id="MobiDB-lite"/>
    </source>
</evidence>
<evidence type="ECO:0000313" key="4">
    <source>
        <dbReference type="Proteomes" id="UP001341135"/>
    </source>
</evidence>
<evidence type="ECO:0000259" key="2">
    <source>
        <dbReference type="Pfam" id="PF13559"/>
    </source>
</evidence>
<organism evidence="3 4">
    <name type="scientific">Pyrodictium abyssi</name>
    <dbReference type="NCBI Taxonomy" id="54256"/>
    <lineage>
        <taxon>Archaea</taxon>
        <taxon>Thermoproteota</taxon>
        <taxon>Thermoprotei</taxon>
        <taxon>Desulfurococcales</taxon>
        <taxon>Pyrodictiaceae</taxon>
        <taxon>Pyrodictium</taxon>
    </lineage>
</organism>
<keyword evidence="4" id="KW-1185">Reference proteome</keyword>
<feature type="compositionally biased region" description="Low complexity" evidence="1">
    <location>
        <begin position="612"/>
        <end position="649"/>
    </location>
</feature>
<feature type="domain" description="Protein-glutamine gamma-glutamyltransferase-like C-terminal" evidence="2">
    <location>
        <begin position="964"/>
        <end position="1024"/>
    </location>
</feature>
<feature type="compositionally biased region" description="Low complexity" evidence="1">
    <location>
        <begin position="657"/>
        <end position="666"/>
    </location>
</feature>
<protein>
    <recommendedName>
        <fullName evidence="2">Protein-glutamine gamma-glutamyltransferase-like C-terminal domain-containing protein</fullName>
    </recommendedName>
</protein>
<feature type="region of interest" description="Disordered" evidence="1">
    <location>
        <begin position="612"/>
        <end position="666"/>
    </location>
</feature>
<reference evidence="3 4" key="1">
    <citation type="submission" date="2023-09" db="EMBL/GenBank/DDBJ databases">
        <title>Pyrofollis japonicus gen. nov. sp. nov., a novel member of the family Pyrodictiaceae isolated from the Iheya North hydrothermal field.</title>
        <authorList>
            <person name="Miyazaki U."/>
            <person name="Sanari M."/>
            <person name="Tame A."/>
            <person name="Kitajima M."/>
            <person name="Okamoto A."/>
            <person name="Sawayama S."/>
            <person name="Miyazaki J."/>
            <person name="Takai K."/>
            <person name="Nakagawa S."/>
        </authorList>
    </citation>
    <scope>NUCLEOTIDE SEQUENCE [LARGE SCALE GENOMIC DNA]</scope>
    <source>
        <strain evidence="3 4">AV2</strain>
    </source>
</reference>
<name>A0ABN6ZUL1_9CREN</name>
<feature type="region of interest" description="Disordered" evidence="1">
    <location>
        <begin position="856"/>
        <end position="887"/>
    </location>
</feature>
<dbReference type="EMBL" id="AP028907">
    <property type="protein sequence ID" value="BES82705.1"/>
    <property type="molecule type" value="Genomic_DNA"/>
</dbReference>
<dbReference type="Proteomes" id="UP001341135">
    <property type="component" value="Chromosome"/>
</dbReference>
<dbReference type="InterPro" id="IPR025403">
    <property type="entry name" value="TgpA-like_C"/>
</dbReference>
<sequence>MYPEQGDARIQPAALLLLLLALAPLLQAPIHVVHAHAESVDLADQLRRILDQLYNNSIGYEKAARLYNSVASCSRPPVSEAASQAAKALESAAEGKATAQQVEEALLSYAAVVGRHLDALASCSSATVYQSLLLAFAVPTPAGLLPATAPTDAMRQAAAEIAYSIVRQLAGSEELASQASLIARVDPYAALLLAGLAGRVDQGYWASVNDNTTSTRGLCLVYSLAATDTVPQEAAAAALAAIAGASYAYGPGAVLAEAASALKSGDLFCYTAIVNLLDAMYRGYVEKLLPLYRLPGNYTPPPELLQAPRIGGIDALRLVAATASGEGLTPALARMGGGVVASPSGVAAVLRASGAPVPETPGENGYCLVFKTALKSLLEGTVAETQQAWSLAAAAASLCYAQTGSPQPLIALLLFQPFVEIDPWLVAEGAAKQARVAGDPGLQAYASKASSLLWSGRLDEAASLQPPSSPNSALVHSLLVAAVEGVKEGFNPLLVEVDNATAQQLLEAAGLPSPRDAVLAALDPARVMDDIARDNTTPPLERLGIFARAASLRPSSSGYLLDYAAVRAVSWLVVHMYPWLRGGEQLPPPGQQPEPGTLLSWALGYVTTAAPPQQEAPAAGQEPSAGGQTGGQPAATPESPASSTSNETSMTGPGSGAEAAKAAQEAEQLADQLEALAQEIKSSLGGQGQAEAVAGLLEQIAQSLREGDYASAVAASQQLLQMLNSGDTIPVSLLAMLAQSGVDPREAAQLLAMAASIRFSNTTVTIDLREASQLAETLSSIDLAQEGQTGLEKIAEIAADIGKAAAEAAGQATAGPQAGGGAGSEGAAELLEIKGLGDLAAKLYSILGGQPSGEPAGALDAIELTGPGGEGGESNATAGQEPPIPEPPRLPSLPGLPGLGDLAVVAAPLALAGIAMLAATRYRELAAAAARVRLARLERRLSRVPGAAQRPEETRRLVVEVFSQILRVYETVYAPRAASETHREYAAKLPGDERSRYTPAASVYEKAKFSSEPVSESDVEKLQKMLSEIRRALGAAGGSLAAAVAKLLGGRK</sequence>
<dbReference type="GeneID" id="89290277"/>